<protein>
    <recommendedName>
        <fullName evidence="5">V-type proton ATPase subunit C</fullName>
    </recommendedName>
</protein>
<evidence type="ECO:0000313" key="6">
    <source>
        <dbReference type="EMBL" id="KNC74564.1"/>
    </source>
</evidence>
<sequence>MLHDLLEDHLDKLGESMTADNLPVEEYVRRFQWDIRKYSVKNSTRDLVDDIVAKVTEVENELKAKQLHYTTVKNALNGIERGNQGTLLARNLVNVVNAEDVIVGSEHLQSVIVCVPTSASREWQESYEKLTDMVVPKSGRKIIEEQDYELWSVTLFRRVAEDFKNAAREKKFIVRDFEFDPHAKQNAAKTRKTMEMELKKQWSGLVRWGKTYFSECFTSWMHIKAIRLFVESVLRYGLPANFQGMLLSPHKKKDKQLRTSLEDLYQHLENRSGQDSKGANNEDDAPAGLGVGDYYPYVYIGFSLGFIEKAKN</sequence>
<proteinExistence type="inferred from homology"/>
<keyword evidence="2 5" id="KW-0813">Transport</keyword>
<dbReference type="OrthoDB" id="6605928at2759"/>
<dbReference type="CDD" id="cd14785">
    <property type="entry name" value="V-ATPase_C"/>
    <property type="match status" value="1"/>
</dbReference>
<dbReference type="Gene3D" id="3.30.70.1180">
    <property type="entry name" value="Vacuolar atp synthase subunit c, domain 1"/>
    <property type="match status" value="1"/>
</dbReference>
<dbReference type="AlphaFoldDB" id="A0A0L0FCU0"/>
<accession>A0A0L0FCU0</accession>
<dbReference type="InterPro" id="IPR004907">
    <property type="entry name" value="ATPase_V1-cplx_csu"/>
</dbReference>
<comment type="subunit">
    <text evidence="5">V-ATPase is a heteromultimeric enzyme composed of a peripheral catalytic V1 complex (components A to H) attached to an integral membrane V0 proton pore complex.</text>
</comment>
<dbReference type="GeneID" id="25913398"/>
<dbReference type="Proteomes" id="UP000054560">
    <property type="component" value="Unassembled WGS sequence"/>
</dbReference>
<comment type="similarity">
    <text evidence="1 5">Belongs to the V-ATPase C subunit family.</text>
</comment>
<dbReference type="EMBL" id="KQ244279">
    <property type="protein sequence ID" value="KNC74564.1"/>
    <property type="molecule type" value="Genomic_DNA"/>
</dbReference>
<comment type="function">
    <text evidence="5">Subunit of the V1 complex of vacuolar(H+)-ATPase (V-ATPase), a multisubunit enzyme composed of a peripheral complex (V1) that hydrolyzes ATP and a membrane integral complex (V0) that translocates protons. V-ATPase is responsible for acidifying and maintaining the pH of intracellular compartments and in some cell types, is targeted to the plasma membrane, where it is responsible for acidifying the extracellular environment. Subunit C is necessary for the assembly of the catalytic sector of the enzyme and is likely to have a specific function in its catalytic activity.</text>
</comment>
<evidence type="ECO:0000256" key="2">
    <source>
        <dbReference type="ARBA" id="ARBA00022448"/>
    </source>
</evidence>
<dbReference type="STRING" id="667725.A0A0L0FCU0"/>
<dbReference type="FunFam" id="3.30.70.100:FF:000002">
    <property type="entry name" value="V-type proton ATPase subunit C"/>
    <property type="match status" value="1"/>
</dbReference>
<keyword evidence="4 5" id="KW-0406">Ion transport</keyword>
<name>A0A0L0FCU0_9EUKA</name>
<dbReference type="GO" id="GO:0000221">
    <property type="term" value="C:vacuolar proton-transporting V-type ATPase, V1 domain"/>
    <property type="evidence" value="ECO:0007669"/>
    <property type="project" value="TreeGrafter"/>
</dbReference>
<gene>
    <name evidence="6" type="ORF">SARC_12894</name>
</gene>
<dbReference type="RefSeq" id="XP_014148466.1">
    <property type="nucleotide sequence ID" value="XM_014292991.1"/>
</dbReference>
<evidence type="ECO:0000256" key="1">
    <source>
        <dbReference type="ARBA" id="ARBA00006138"/>
    </source>
</evidence>
<dbReference type="InterPro" id="IPR036132">
    <property type="entry name" value="Vac_ATP_synth_c_sf"/>
</dbReference>
<dbReference type="PANTHER" id="PTHR10137">
    <property type="entry name" value="V-TYPE PROTON ATPASE SUBUNIT C"/>
    <property type="match status" value="1"/>
</dbReference>
<evidence type="ECO:0000313" key="7">
    <source>
        <dbReference type="Proteomes" id="UP000054560"/>
    </source>
</evidence>
<evidence type="ECO:0000256" key="4">
    <source>
        <dbReference type="ARBA" id="ARBA00023065"/>
    </source>
</evidence>
<dbReference type="Gene3D" id="1.20.1460.10">
    <property type="entry name" value="subunit c (vma5p) of the yeast v-atpase, domain 2"/>
    <property type="match status" value="1"/>
</dbReference>
<dbReference type="GO" id="GO:0046961">
    <property type="term" value="F:proton-transporting ATPase activity, rotational mechanism"/>
    <property type="evidence" value="ECO:0007669"/>
    <property type="project" value="InterPro"/>
</dbReference>
<keyword evidence="3 5" id="KW-0375">Hydrogen ion transport</keyword>
<dbReference type="eggNOG" id="KOG2909">
    <property type="taxonomic scope" value="Eukaryota"/>
</dbReference>
<evidence type="ECO:0000256" key="3">
    <source>
        <dbReference type="ARBA" id="ARBA00022781"/>
    </source>
</evidence>
<reference evidence="6 7" key="1">
    <citation type="submission" date="2011-02" db="EMBL/GenBank/DDBJ databases">
        <title>The Genome Sequence of Sphaeroforma arctica JP610.</title>
        <authorList>
            <consortium name="The Broad Institute Genome Sequencing Platform"/>
            <person name="Russ C."/>
            <person name="Cuomo C."/>
            <person name="Young S.K."/>
            <person name="Zeng Q."/>
            <person name="Gargeya S."/>
            <person name="Alvarado L."/>
            <person name="Berlin A."/>
            <person name="Chapman S.B."/>
            <person name="Chen Z."/>
            <person name="Freedman E."/>
            <person name="Gellesch M."/>
            <person name="Goldberg J."/>
            <person name="Griggs A."/>
            <person name="Gujja S."/>
            <person name="Heilman E."/>
            <person name="Heiman D."/>
            <person name="Howarth C."/>
            <person name="Mehta T."/>
            <person name="Neiman D."/>
            <person name="Pearson M."/>
            <person name="Roberts A."/>
            <person name="Saif S."/>
            <person name="Shea T."/>
            <person name="Shenoy N."/>
            <person name="Sisk P."/>
            <person name="Stolte C."/>
            <person name="Sykes S."/>
            <person name="White J."/>
            <person name="Yandava C."/>
            <person name="Burger G."/>
            <person name="Gray M.W."/>
            <person name="Holland P.W.H."/>
            <person name="King N."/>
            <person name="Lang F.B.F."/>
            <person name="Roger A.J."/>
            <person name="Ruiz-Trillo I."/>
            <person name="Haas B."/>
            <person name="Nusbaum C."/>
            <person name="Birren B."/>
        </authorList>
    </citation>
    <scope>NUCLEOTIDE SEQUENCE [LARGE SCALE GENOMIC DNA]</scope>
    <source>
        <strain evidence="6 7">JP610</strain>
    </source>
</reference>
<dbReference type="PANTHER" id="PTHR10137:SF0">
    <property type="entry name" value="V-TYPE PROTON ATPASE SUBUNIT C"/>
    <property type="match status" value="1"/>
</dbReference>
<dbReference type="SUPFAM" id="SSF118203">
    <property type="entry name" value="Vacuolar ATP synthase subunit C"/>
    <property type="match status" value="1"/>
</dbReference>
<keyword evidence="7" id="KW-1185">Reference proteome</keyword>
<evidence type="ECO:0000256" key="5">
    <source>
        <dbReference type="RuleBase" id="RU364010"/>
    </source>
</evidence>
<dbReference type="Pfam" id="PF03223">
    <property type="entry name" value="V-ATPase_C"/>
    <property type="match status" value="1"/>
</dbReference>
<dbReference type="Gene3D" id="3.30.70.100">
    <property type="match status" value="1"/>
</dbReference>
<organism evidence="6 7">
    <name type="scientific">Sphaeroforma arctica JP610</name>
    <dbReference type="NCBI Taxonomy" id="667725"/>
    <lineage>
        <taxon>Eukaryota</taxon>
        <taxon>Ichthyosporea</taxon>
        <taxon>Ichthyophonida</taxon>
        <taxon>Sphaeroforma</taxon>
    </lineage>
</organism>